<dbReference type="CDD" id="cd06173">
    <property type="entry name" value="MFS_MefA_like"/>
    <property type="match status" value="1"/>
</dbReference>
<evidence type="ECO:0000256" key="3">
    <source>
        <dbReference type="ARBA" id="ARBA00022692"/>
    </source>
</evidence>
<accession>A0A1M7F9P7</accession>
<evidence type="ECO:0000256" key="6">
    <source>
        <dbReference type="SAM" id="Phobius"/>
    </source>
</evidence>
<dbReference type="Gene3D" id="1.20.1250.20">
    <property type="entry name" value="MFS general substrate transporter like domains"/>
    <property type="match status" value="1"/>
</dbReference>
<reference evidence="7 8" key="1">
    <citation type="submission" date="2016-10" db="EMBL/GenBank/DDBJ databases">
        <authorList>
            <person name="de Groot N.N."/>
        </authorList>
    </citation>
    <scope>NUCLEOTIDE SEQUENCE [LARGE SCALE GENOMIC DNA]</scope>
    <source>
        <strain evidence="7 8">GAS522</strain>
    </source>
</reference>
<proteinExistence type="predicted"/>
<dbReference type="InterPro" id="IPR036259">
    <property type="entry name" value="MFS_trans_sf"/>
</dbReference>
<dbReference type="Proteomes" id="UP000183208">
    <property type="component" value="Unassembled WGS sequence"/>
</dbReference>
<dbReference type="AlphaFoldDB" id="A0A1M7F9P7"/>
<feature type="transmembrane region" description="Helical" evidence="6">
    <location>
        <begin position="326"/>
        <end position="350"/>
    </location>
</feature>
<dbReference type="RefSeq" id="WP_074826969.1">
    <property type="nucleotide sequence ID" value="NZ_FNTI01000001.1"/>
</dbReference>
<dbReference type="PANTHER" id="PTHR23513:SF11">
    <property type="entry name" value="STAPHYLOFERRIN A TRANSPORTER"/>
    <property type="match status" value="1"/>
</dbReference>
<organism evidence="7 8">
    <name type="scientific">Bradyrhizobium lablabi</name>
    <dbReference type="NCBI Taxonomy" id="722472"/>
    <lineage>
        <taxon>Bacteria</taxon>
        <taxon>Pseudomonadati</taxon>
        <taxon>Pseudomonadota</taxon>
        <taxon>Alphaproteobacteria</taxon>
        <taxon>Hyphomicrobiales</taxon>
        <taxon>Nitrobacteraceae</taxon>
        <taxon>Bradyrhizobium</taxon>
    </lineage>
</organism>
<dbReference type="InterPro" id="IPR011701">
    <property type="entry name" value="MFS"/>
</dbReference>
<dbReference type="SUPFAM" id="SSF103473">
    <property type="entry name" value="MFS general substrate transporter"/>
    <property type="match status" value="1"/>
</dbReference>
<feature type="transmembrane region" description="Helical" evidence="6">
    <location>
        <begin position="114"/>
        <end position="131"/>
    </location>
</feature>
<feature type="transmembrane region" description="Helical" evidence="6">
    <location>
        <begin position="27"/>
        <end position="48"/>
    </location>
</feature>
<protein>
    <submittedName>
        <fullName evidence="7">Predicted arabinose efflux permease, MFS family</fullName>
    </submittedName>
</protein>
<evidence type="ECO:0000256" key="2">
    <source>
        <dbReference type="ARBA" id="ARBA00022475"/>
    </source>
</evidence>
<evidence type="ECO:0000256" key="1">
    <source>
        <dbReference type="ARBA" id="ARBA00004651"/>
    </source>
</evidence>
<comment type="subcellular location">
    <subcellularLocation>
        <location evidence="1">Cell membrane</location>
        <topology evidence="1">Multi-pass membrane protein</topology>
    </subcellularLocation>
</comment>
<dbReference type="PANTHER" id="PTHR23513">
    <property type="entry name" value="INTEGRAL MEMBRANE EFFLUX PROTEIN-RELATED"/>
    <property type="match status" value="1"/>
</dbReference>
<dbReference type="GO" id="GO:0022857">
    <property type="term" value="F:transmembrane transporter activity"/>
    <property type="evidence" value="ECO:0007669"/>
    <property type="project" value="InterPro"/>
</dbReference>
<keyword evidence="4 6" id="KW-1133">Transmembrane helix</keyword>
<keyword evidence="5 6" id="KW-0472">Membrane</keyword>
<feature type="transmembrane region" description="Helical" evidence="6">
    <location>
        <begin position="160"/>
        <end position="177"/>
    </location>
</feature>
<evidence type="ECO:0000256" key="5">
    <source>
        <dbReference type="ARBA" id="ARBA00023136"/>
    </source>
</evidence>
<keyword evidence="3 6" id="KW-0812">Transmembrane</keyword>
<keyword evidence="2" id="KW-1003">Cell membrane</keyword>
<gene>
    <name evidence="7" type="ORF">SAMN05444171_6084</name>
</gene>
<sequence length="412" mass="44179">MTEAPSSAPSGPRSFAAMRHSGFRAQFITYVFSMMADNIEHVISYWVVFQKFHSPALGGFAVLSHWLPFLLFSVASGALAERFDPRRVIQVGMGLFIIASLAWGYFFITDSLQMWQAMVILVIHGCAGVLWQTPNQMLIYDIVGPHDLASAVRLNAMARYLGILVGPAVGGVILLALGPAHGIMLNTIFYLPLVLWLVKAPYGPRFRKGTPPPRRAVRGLADIVNTIRDVRQHTVIVSMTVLAGAASFFVGNAYSSQMPGFAAELGHGDPGVSYSMLLAADAAGGLLAGLALEGRNMMPPRPRTAIILALLWGVALTVFALSHSYVLALCFLLAAGFLELSFNAMAQSLVQINAPPDMRGRVIGLFNMASLGLRAFSGISVGLLGSLIGIHWSLALSALATMIVARCLLAVQ</sequence>
<feature type="transmembrane region" description="Helical" evidence="6">
    <location>
        <begin position="304"/>
        <end position="320"/>
    </location>
</feature>
<evidence type="ECO:0000313" key="8">
    <source>
        <dbReference type="Proteomes" id="UP000183208"/>
    </source>
</evidence>
<name>A0A1M7F9P7_9BRAD</name>
<feature type="transmembrane region" description="Helical" evidence="6">
    <location>
        <begin position="274"/>
        <end position="292"/>
    </location>
</feature>
<feature type="transmembrane region" description="Helical" evidence="6">
    <location>
        <begin position="362"/>
        <end position="384"/>
    </location>
</feature>
<dbReference type="GO" id="GO:0005886">
    <property type="term" value="C:plasma membrane"/>
    <property type="evidence" value="ECO:0007669"/>
    <property type="project" value="UniProtKB-SubCell"/>
</dbReference>
<evidence type="ECO:0000313" key="7">
    <source>
        <dbReference type="EMBL" id="SEE04835.1"/>
    </source>
</evidence>
<feature type="transmembrane region" description="Helical" evidence="6">
    <location>
        <begin position="91"/>
        <end position="108"/>
    </location>
</feature>
<feature type="transmembrane region" description="Helical" evidence="6">
    <location>
        <begin position="60"/>
        <end position="79"/>
    </location>
</feature>
<feature type="transmembrane region" description="Helical" evidence="6">
    <location>
        <begin position="390"/>
        <end position="411"/>
    </location>
</feature>
<dbReference type="EMBL" id="FNTI01000001">
    <property type="protein sequence ID" value="SEE04835.1"/>
    <property type="molecule type" value="Genomic_DNA"/>
</dbReference>
<feature type="transmembrane region" description="Helical" evidence="6">
    <location>
        <begin position="235"/>
        <end position="254"/>
    </location>
</feature>
<dbReference type="Pfam" id="PF07690">
    <property type="entry name" value="MFS_1"/>
    <property type="match status" value="1"/>
</dbReference>
<evidence type="ECO:0000256" key="4">
    <source>
        <dbReference type="ARBA" id="ARBA00022989"/>
    </source>
</evidence>
<feature type="transmembrane region" description="Helical" evidence="6">
    <location>
        <begin position="183"/>
        <end position="202"/>
    </location>
</feature>